<dbReference type="CDD" id="cd18000">
    <property type="entry name" value="DEXHc_ERCC6"/>
    <property type="match status" value="1"/>
</dbReference>
<dbReference type="InterPro" id="IPR000330">
    <property type="entry name" value="SNF2_N"/>
</dbReference>
<reference evidence="9" key="1">
    <citation type="journal article" date="2017" name="Genome Biol.">
        <title>Comparative genomics reveals high biological diversity and specific adaptations in the industrially and medically important fungal genus Aspergillus.</title>
        <authorList>
            <person name="de Vries R.P."/>
            <person name="Riley R."/>
            <person name="Wiebenga A."/>
            <person name="Aguilar-Osorio G."/>
            <person name="Amillis S."/>
            <person name="Uchima C.A."/>
            <person name="Anderluh G."/>
            <person name="Asadollahi M."/>
            <person name="Askin M."/>
            <person name="Barry K."/>
            <person name="Battaglia E."/>
            <person name="Bayram O."/>
            <person name="Benocci T."/>
            <person name="Braus-Stromeyer S.A."/>
            <person name="Caldana C."/>
            <person name="Canovas D."/>
            <person name="Cerqueira G.C."/>
            <person name="Chen F."/>
            <person name="Chen W."/>
            <person name="Choi C."/>
            <person name="Clum A."/>
            <person name="Dos Santos R.A."/>
            <person name="Damasio A.R."/>
            <person name="Diallinas G."/>
            <person name="Emri T."/>
            <person name="Fekete E."/>
            <person name="Flipphi M."/>
            <person name="Freyberg S."/>
            <person name="Gallo A."/>
            <person name="Gournas C."/>
            <person name="Habgood R."/>
            <person name="Hainaut M."/>
            <person name="Harispe M.L."/>
            <person name="Henrissat B."/>
            <person name="Hilden K.S."/>
            <person name="Hope R."/>
            <person name="Hossain A."/>
            <person name="Karabika E."/>
            <person name="Karaffa L."/>
            <person name="Karanyi Z."/>
            <person name="Krasevec N."/>
            <person name="Kuo A."/>
            <person name="Kusch H."/>
            <person name="LaButti K."/>
            <person name="Lagendijk E.L."/>
            <person name="Lapidus A."/>
            <person name="Levasseur A."/>
            <person name="Lindquist E."/>
            <person name="Lipzen A."/>
            <person name="Logrieco A.F."/>
            <person name="MacCabe A."/>
            <person name="Maekelae M.R."/>
            <person name="Malavazi I."/>
            <person name="Melin P."/>
            <person name="Meyer V."/>
            <person name="Mielnichuk N."/>
            <person name="Miskei M."/>
            <person name="Molnar A.P."/>
            <person name="Mule G."/>
            <person name="Ngan C.Y."/>
            <person name="Orejas M."/>
            <person name="Orosz E."/>
            <person name="Ouedraogo J.P."/>
            <person name="Overkamp K.M."/>
            <person name="Park H.-S."/>
            <person name="Perrone G."/>
            <person name="Piumi F."/>
            <person name="Punt P.J."/>
            <person name="Ram A.F."/>
            <person name="Ramon A."/>
            <person name="Rauscher S."/>
            <person name="Record E."/>
            <person name="Riano-Pachon D.M."/>
            <person name="Robert V."/>
            <person name="Roehrig J."/>
            <person name="Ruller R."/>
            <person name="Salamov A."/>
            <person name="Salih N.S."/>
            <person name="Samson R.A."/>
            <person name="Sandor E."/>
            <person name="Sanguinetti M."/>
            <person name="Schuetze T."/>
            <person name="Sepcic K."/>
            <person name="Shelest E."/>
            <person name="Sherlock G."/>
            <person name="Sophianopoulou V."/>
            <person name="Squina F.M."/>
            <person name="Sun H."/>
            <person name="Susca A."/>
            <person name="Todd R.B."/>
            <person name="Tsang A."/>
            <person name="Unkles S.E."/>
            <person name="van de Wiele N."/>
            <person name="van Rossen-Uffink D."/>
            <person name="Oliveira J.V."/>
            <person name="Vesth T.C."/>
            <person name="Visser J."/>
            <person name="Yu J.-H."/>
            <person name="Zhou M."/>
            <person name="Andersen M.R."/>
            <person name="Archer D.B."/>
            <person name="Baker S.E."/>
            <person name="Benoit I."/>
            <person name="Brakhage A.A."/>
            <person name="Braus G.H."/>
            <person name="Fischer R."/>
            <person name="Frisvad J.C."/>
            <person name="Goldman G.H."/>
            <person name="Houbraken J."/>
            <person name="Oakley B."/>
            <person name="Pocsi I."/>
            <person name="Scazzocchio C."/>
            <person name="Seiboth B."/>
            <person name="vanKuyk P.A."/>
            <person name="Wortman J."/>
            <person name="Dyer P.S."/>
            <person name="Grigoriev I.V."/>
        </authorList>
    </citation>
    <scope>NUCLEOTIDE SEQUENCE [LARGE SCALE GENOMIC DNA]</scope>
    <source>
        <strain evidence="9">CBS 506.65</strain>
    </source>
</reference>
<dbReference type="VEuPathDB" id="FungiDB:ASPZODRAFT_152040"/>
<dbReference type="GO" id="GO:0005524">
    <property type="term" value="F:ATP binding"/>
    <property type="evidence" value="ECO:0007669"/>
    <property type="project" value="InterPro"/>
</dbReference>
<feature type="compositionally biased region" description="Acidic residues" evidence="5">
    <location>
        <begin position="239"/>
        <end position="250"/>
    </location>
</feature>
<feature type="compositionally biased region" description="Polar residues" evidence="5">
    <location>
        <begin position="189"/>
        <end position="207"/>
    </location>
</feature>
<dbReference type="Gene3D" id="3.40.50.10810">
    <property type="entry name" value="Tandem AAA-ATPase domain"/>
    <property type="match status" value="1"/>
</dbReference>
<dbReference type="STRING" id="1073090.A0A1L9SHQ4"/>
<feature type="region of interest" description="Disordered" evidence="5">
    <location>
        <begin position="296"/>
        <end position="319"/>
    </location>
</feature>
<feature type="domain" description="Helicase C-terminal" evidence="7">
    <location>
        <begin position="687"/>
        <end position="848"/>
    </location>
</feature>
<keyword evidence="9" id="KW-1185">Reference proteome</keyword>
<feature type="coiled-coil region" evidence="4">
    <location>
        <begin position="31"/>
        <end position="98"/>
    </location>
</feature>
<dbReference type="Pfam" id="PF00176">
    <property type="entry name" value="SNF2-rel_dom"/>
    <property type="match status" value="1"/>
</dbReference>
<feature type="domain" description="Helicase ATP-binding" evidence="6">
    <location>
        <begin position="354"/>
        <end position="551"/>
    </location>
</feature>
<dbReference type="Proteomes" id="UP000184188">
    <property type="component" value="Unassembled WGS sequence"/>
</dbReference>
<dbReference type="InterPro" id="IPR050496">
    <property type="entry name" value="SNF2_RAD54_helicase_repair"/>
</dbReference>
<dbReference type="PANTHER" id="PTHR45629:SF7">
    <property type="entry name" value="DNA EXCISION REPAIR PROTEIN ERCC-6-RELATED"/>
    <property type="match status" value="1"/>
</dbReference>
<feature type="compositionally biased region" description="Acidic residues" evidence="5">
    <location>
        <begin position="305"/>
        <end position="315"/>
    </location>
</feature>
<evidence type="ECO:0000256" key="3">
    <source>
        <dbReference type="ARBA" id="ARBA00022840"/>
    </source>
</evidence>
<evidence type="ECO:0000313" key="9">
    <source>
        <dbReference type="Proteomes" id="UP000184188"/>
    </source>
</evidence>
<feature type="region of interest" description="Disordered" evidence="5">
    <location>
        <begin position="976"/>
        <end position="1025"/>
    </location>
</feature>
<dbReference type="InterPro" id="IPR014001">
    <property type="entry name" value="Helicase_ATP-bd"/>
</dbReference>
<dbReference type="PROSITE" id="PS51192">
    <property type="entry name" value="HELICASE_ATP_BIND_1"/>
    <property type="match status" value="1"/>
</dbReference>
<dbReference type="PANTHER" id="PTHR45629">
    <property type="entry name" value="SNF2/RAD54 FAMILY MEMBER"/>
    <property type="match status" value="1"/>
</dbReference>
<evidence type="ECO:0000259" key="7">
    <source>
        <dbReference type="PROSITE" id="PS51194"/>
    </source>
</evidence>
<evidence type="ECO:0000256" key="2">
    <source>
        <dbReference type="ARBA" id="ARBA00022801"/>
    </source>
</evidence>
<evidence type="ECO:0000313" key="8">
    <source>
        <dbReference type="EMBL" id="OJJ46574.1"/>
    </source>
</evidence>
<dbReference type="GO" id="GO:0005634">
    <property type="term" value="C:nucleus"/>
    <property type="evidence" value="ECO:0007669"/>
    <property type="project" value="TreeGrafter"/>
</dbReference>
<gene>
    <name evidence="8" type="ORF">ASPZODRAFT_152040</name>
</gene>
<keyword evidence="3" id="KW-0067">ATP-binding</keyword>
<dbReference type="AlphaFoldDB" id="A0A1L9SHQ4"/>
<evidence type="ECO:0000256" key="1">
    <source>
        <dbReference type="ARBA" id="ARBA00022741"/>
    </source>
</evidence>
<dbReference type="Gene3D" id="3.40.50.300">
    <property type="entry name" value="P-loop containing nucleotide triphosphate hydrolases"/>
    <property type="match status" value="1"/>
</dbReference>
<dbReference type="GO" id="GO:0008094">
    <property type="term" value="F:ATP-dependent activity, acting on DNA"/>
    <property type="evidence" value="ECO:0007669"/>
    <property type="project" value="TreeGrafter"/>
</dbReference>
<keyword evidence="4" id="KW-0175">Coiled coil</keyword>
<dbReference type="SMART" id="SM00487">
    <property type="entry name" value="DEXDc"/>
    <property type="match status" value="1"/>
</dbReference>
<feature type="compositionally biased region" description="Low complexity" evidence="5">
    <location>
        <begin position="1006"/>
        <end position="1025"/>
    </location>
</feature>
<name>A0A1L9SHQ4_9EURO</name>
<dbReference type="InterPro" id="IPR001650">
    <property type="entry name" value="Helicase_C-like"/>
</dbReference>
<dbReference type="CDD" id="cd18793">
    <property type="entry name" value="SF2_C_SNF"/>
    <property type="match status" value="1"/>
</dbReference>
<dbReference type="SUPFAM" id="SSF52540">
    <property type="entry name" value="P-loop containing nucleoside triphosphate hydrolases"/>
    <property type="match status" value="2"/>
</dbReference>
<keyword evidence="1" id="KW-0547">Nucleotide-binding</keyword>
<dbReference type="RefSeq" id="XP_022581084.1">
    <property type="nucleotide sequence ID" value="XM_022725807.1"/>
</dbReference>
<dbReference type="Pfam" id="PF00271">
    <property type="entry name" value="Helicase_C"/>
    <property type="match status" value="1"/>
</dbReference>
<evidence type="ECO:0000256" key="5">
    <source>
        <dbReference type="SAM" id="MobiDB-lite"/>
    </source>
</evidence>
<dbReference type="SMART" id="SM00490">
    <property type="entry name" value="HELICc"/>
    <property type="match status" value="1"/>
</dbReference>
<proteinExistence type="predicted"/>
<dbReference type="GO" id="GO:0016787">
    <property type="term" value="F:hydrolase activity"/>
    <property type="evidence" value="ECO:0007669"/>
    <property type="project" value="UniProtKB-KW"/>
</dbReference>
<dbReference type="InterPro" id="IPR038718">
    <property type="entry name" value="SNF2-like_sf"/>
</dbReference>
<dbReference type="InterPro" id="IPR027417">
    <property type="entry name" value="P-loop_NTPase"/>
</dbReference>
<organism evidence="8 9">
    <name type="scientific">Penicilliopsis zonata CBS 506.65</name>
    <dbReference type="NCBI Taxonomy" id="1073090"/>
    <lineage>
        <taxon>Eukaryota</taxon>
        <taxon>Fungi</taxon>
        <taxon>Dikarya</taxon>
        <taxon>Ascomycota</taxon>
        <taxon>Pezizomycotina</taxon>
        <taxon>Eurotiomycetes</taxon>
        <taxon>Eurotiomycetidae</taxon>
        <taxon>Eurotiales</taxon>
        <taxon>Aspergillaceae</taxon>
        <taxon>Penicilliopsis</taxon>
    </lineage>
</organism>
<evidence type="ECO:0000256" key="4">
    <source>
        <dbReference type="SAM" id="Coils"/>
    </source>
</evidence>
<dbReference type="PROSITE" id="PS51194">
    <property type="entry name" value="HELICASE_CTER"/>
    <property type="match status" value="1"/>
</dbReference>
<dbReference type="FunFam" id="3.40.50.10810:FF:000039">
    <property type="entry name" value="DNA repair protein Rhp26/Rad26"/>
    <property type="match status" value="1"/>
</dbReference>
<feature type="region of interest" description="Disordered" evidence="5">
    <location>
        <begin position="100"/>
        <end position="124"/>
    </location>
</feature>
<dbReference type="OrthoDB" id="413460at2759"/>
<keyword evidence="2" id="KW-0378">Hydrolase</keyword>
<dbReference type="EMBL" id="KV878342">
    <property type="protein sequence ID" value="OJJ46574.1"/>
    <property type="molecule type" value="Genomic_DNA"/>
</dbReference>
<dbReference type="GO" id="GO:0006283">
    <property type="term" value="P:transcription-coupled nucleotide-excision repair"/>
    <property type="evidence" value="ECO:0007669"/>
    <property type="project" value="TreeGrafter"/>
</dbReference>
<sequence length="1125" mass="126804">MSLLQRLHTDIRAQDDIERDLSRKADKELAEQADERDKKMLERTLKEKEKLETQILKFHQRLSQPIGTSARVRTQNEIGRLEERLSSIETDLRDIQERLDQRQQGQDDEEISRSGRLPNESRRDYLIRTGKITPFSNMGAGPNEGPFANLQNALIDAEDERAEQEALEQAKNGSAVSHRELRLPDLGFNETSDTSVGQKRRTLQQGLSPRKKRAKSRTSSSADALSDDDDDSANYVAIEETESEDEEEFLPEGQPERAIPVRHKTKRSEVHDDGNEAMYQTRLQDWASRRSAARKRATASSGLVSEEEEEGEQDEWYMPHPTVPDTILDQGLRIPGDIFPLLFDYQKTGVKWIWELHQQRVGGIIGDEMGLGKTIQVIAFLASLHHSKQFTKPALVVCPATLLQQWVQEFHRWWPAFRVSILHSTGSGMLNVGSESNREDMLTSQMWRSSNGRSGVPKRHKAGRKIVQRVVQEGHVLLTTYAGLHTYSDLLTPVEWGYVILDEGHKIRNPDTTITIYAKELRTPHRLILSGTPMQNNLTELWSLFDFVFPMRLGTLVSFRNQFDIPIRQGGYANASNLQVQTAARCAETLKDAISPFLLQRLKMDVAADLPNKSEQVLFCKLSPAQRTAYERFLASPDMTAILNKRKEVLYGIDLLRKICNHTDLIEHEMNSHKADYGNPKRSGKMEVVQSLLELWKKTGHKTLLFAQHKITLNILQKLISAMPGFNYRRMDGETAVEKRQAIVDEFNNDPEIHIFLLTTKVGGLGINLTGADRVIIFDPDWNPSTDLQARERAWRLGQKREVMICRLVCKGTIEEKIYHRQIYKQFLSNKILKDPKQRQNFQLSDLQDLFTLQPDTQSETETSKLFKDAQVTYDTGRQDIKSEEGGETRKIRAIAGVSGLEEYHDESEGKDKETDSEATNSEARIMQGIFSKSGVHSAMEHEQIVNGKRVIRADPKIIEAEAKRVAAEAAEELRRAGEAARSVPIGTPTWTGQSGVAGRPAFQQRGGASSRARRAGAGPSSASVLANLSSRGQSLSSSSASASLPTNGAAGTAPVNFLTRIRDFMISHGGTVYTQMLIDRFNHECDTPRRSAEFKEILRTIAEITPGGRSGRSQWTLKSAYARP</sequence>
<evidence type="ECO:0008006" key="10">
    <source>
        <dbReference type="Google" id="ProtNLM"/>
    </source>
</evidence>
<dbReference type="GeneID" id="34612271"/>
<dbReference type="InterPro" id="IPR049730">
    <property type="entry name" value="SNF2/RAD54-like_C"/>
</dbReference>
<feature type="region of interest" description="Disordered" evidence="5">
    <location>
        <begin position="160"/>
        <end position="277"/>
    </location>
</feature>
<accession>A0A1L9SHQ4</accession>
<protein>
    <recommendedName>
        <fullName evidence="10">DNA repair protein Rhp26/Rad26</fullName>
    </recommendedName>
</protein>
<evidence type="ECO:0000259" key="6">
    <source>
        <dbReference type="PROSITE" id="PS51192"/>
    </source>
</evidence>